<dbReference type="EMBL" id="CP151508">
    <property type="protein sequence ID" value="WZN63947.1"/>
    <property type="molecule type" value="Genomic_DNA"/>
</dbReference>
<gene>
    <name evidence="4" type="ORF">HKI87_08g55000</name>
</gene>
<dbReference type="Gene3D" id="1.10.238.200">
    <property type="entry name" value="Cullin, PONY binding domain"/>
    <property type="match status" value="1"/>
</dbReference>
<evidence type="ECO:0000313" key="4">
    <source>
        <dbReference type="EMBL" id="WZN63947.1"/>
    </source>
</evidence>
<dbReference type="InterPro" id="IPR005176">
    <property type="entry name" value="PONY_dom"/>
</dbReference>
<dbReference type="GO" id="GO:0045116">
    <property type="term" value="P:protein neddylation"/>
    <property type="evidence" value="ECO:0007669"/>
    <property type="project" value="TreeGrafter"/>
</dbReference>
<dbReference type="GO" id="GO:0005886">
    <property type="term" value="C:plasma membrane"/>
    <property type="evidence" value="ECO:0007669"/>
    <property type="project" value="UniProtKB-ARBA"/>
</dbReference>
<dbReference type="PANTHER" id="PTHR12281:SF2">
    <property type="entry name" value="DEFECTIVE IN CULLIN NEDDYLATION PROTEIN"/>
    <property type="match status" value="1"/>
</dbReference>
<evidence type="ECO:0000259" key="3">
    <source>
        <dbReference type="PROSITE" id="PS51229"/>
    </source>
</evidence>
<accession>A0AAX4PD86</accession>
<dbReference type="FunFam" id="1.10.238.200:FF:000003">
    <property type="entry name" value="DCN1-like protein 3"/>
    <property type="match status" value="1"/>
</dbReference>
<keyword evidence="1" id="KW-0833">Ubl conjugation pathway</keyword>
<dbReference type="SUPFAM" id="SSF46934">
    <property type="entry name" value="UBA-like"/>
    <property type="match status" value="1"/>
</dbReference>
<dbReference type="FunFam" id="1.10.238.10:FF:000030">
    <property type="entry name" value="DCN1-like protein"/>
    <property type="match status" value="1"/>
</dbReference>
<dbReference type="Gene3D" id="1.10.8.10">
    <property type="entry name" value="DNA helicase RuvA subunit, C-terminal domain"/>
    <property type="match status" value="1"/>
</dbReference>
<feature type="domain" description="DCUN1" evidence="3">
    <location>
        <begin position="54"/>
        <end position="242"/>
    </location>
</feature>
<comment type="function">
    <text evidence="2">Neddylation of cullins play an essential role in the regulation of SCF-type complexes activity.</text>
</comment>
<dbReference type="InterPro" id="IPR014764">
    <property type="entry name" value="DCN-prot"/>
</dbReference>
<dbReference type="GO" id="GO:0000151">
    <property type="term" value="C:ubiquitin ligase complex"/>
    <property type="evidence" value="ECO:0007669"/>
    <property type="project" value="TreeGrafter"/>
</dbReference>
<protein>
    <recommendedName>
        <fullName evidence="2">Defective in cullin neddylation protein</fullName>
    </recommendedName>
</protein>
<dbReference type="Pfam" id="PF03556">
    <property type="entry name" value="Cullin_binding"/>
    <property type="match status" value="1"/>
</dbReference>
<dbReference type="GO" id="GO:0032182">
    <property type="term" value="F:ubiquitin-like protein binding"/>
    <property type="evidence" value="ECO:0007669"/>
    <property type="project" value="TreeGrafter"/>
</dbReference>
<reference evidence="4 5" key="1">
    <citation type="submission" date="2024-03" db="EMBL/GenBank/DDBJ databases">
        <title>Complete genome sequence of the green alga Chloropicon roscoffensis RCC1871.</title>
        <authorList>
            <person name="Lemieux C."/>
            <person name="Pombert J.-F."/>
            <person name="Otis C."/>
            <person name="Turmel M."/>
        </authorList>
    </citation>
    <scope>NUCLEOTIDE SEQUENCE [LARGE SCALE GENOMIC DNA]</scope>
    <source>
        <strain evidence="4 5">RCC1871</strain>
    </source>
</reference>
<evidence type="ECO:0000256" key="2">
    <source>
        <dbReference type="RuleBase" id="RU410713"/>
    </source>
</evidence>
<dbReference type="Proteomes" id="UP001472866">
    <property type="component" value="Chromosome 08"/>
</dbReference>
<dbReference type="Gene3D" id="1.10.238.10">
    <property type="entry name" value="EF-hand"/>
    <property type="match status" value="1"/>
</dbReference>
<dbReference type="AlphaFoldDB" id="A0AAX4PD86"/>
<evidence type="ECO:0000313" key="5">
    <source>
        <dbReference type="Proteomes" id="UP001472866"/>
    </source>
</evidence>
<dbReference type="PANTHER" id="PTHR12281">
    <property type="entry name" value="RP42 RELATED"/>
    <property type="match status" value="1"/>
</dbReference>
<dbReference type="InterPro" id="IPR042460">
    <property type="entry name" value="DCN1-like_PONY"/>
</dbReference>
<organism evidence="4 5">
    <name type="scientific">Chloropicon roscoffensis</name>
    <dbReference type="NCBI Taxonomy" id="1461544"/>
    <lineage>
        <taxon>Eukaryota</taxon>
        <taxon>Viridiplantae</taxon>
        <taxon>Chlorophyta</taxon>
        <taxon>Chloropicophyceae</taxon>
        <taxon>Chloropicales</taxon>
        <taxon>Chloropicaceae</taxon>
        <taxon>Chloropicon</taxon>
    </lineage>
</organism>
<dbReference type="GO" id="GO:0097602">
    <property type="term" value="F:cullin family protein binding"/>
    <property type="evidence" value="ECO:0007669"/>
    <property type="project" value="TreeGrafter"/>
</dbReference>
<dbReference type="GO" id="GO:0031624">
    <property type="term" value="F:ubiquitin conjugating enzyme binding"/>
    <property type="evidence" value="ECO:0007669"/>
    <property type="project" value="TreeGrafter"/>
</dbReference>
<dbReference type="InterPro" id="IPR009060">
    <property type="entry name" value="UBA-like_sf"/>
</dbReference>
<proteinExistence type="predicted"/>
<dbReference type="PROSITE" id="PS51229">
    <property type="entry name" value="DCUN1"/>
    <property type="match status" value="1"/>
</dbReference>
<dbReference type="Pfam" id="PF14555">
    <property type="entry name" value="UBA_4"/>
    <property type="match status" value="1"/>
</dbReference>
<sequence>MNRLNKSQKEKVRHFQAITDCNESLAASILRSNNWNLERAIEYVFAEGMEYSNIKPAVLEKIFKEYKDKDEDLVMAEGIGRFCDDLGVDPSDPITLVISRYMAAATMGEYTKDEFFRGFQRLNCDSVSAMKKKLPTLRKELSDDDKFKDTYEYAFGFSREKGQKSLTLDTAIGMWKLLFGIYEWTLCDSWCDFIETNHKKAITKDTWFQLFEFAKQFGDDLSNYDEDGAWPYLIDEFVEWRQEQEGMKA</sequence>
<name>A0AAX4PD86_9CHLO</name>
<keyword evidence="5" id="KW-1185">Reference proteome</keyword>
<evidence type="ECO:0000256" key="1">
    <source>
        <dbReference type="ARBA" id="ARBA00022786"/>
    </source>
</evidence>